<evidence type="ECO:0000256" key="1">
    <source>
        <dbReference type="ARBA" id="ARBA00022737"/>
    </source>
</evidence>
<dbReference type="Proteomes" id="UP000838763">
    <property type="component" value="Unassembled WGS sequence"/>
</dbReference>
<organism evidence="3 4">
    <name type="scientific">Parascedosporium putredinis</name>
    <dbReference type="NCBI Taxonomy" id="1442378"/>
    <lineage>
        <taxon>Eukaryota</taxon>
        <taxon>Fungi</taxon>
        <taxon>Dikarya</taxon>
        <taxon>Ascomycota</taxon>
        <taxon>Pezizomycotina</taxon>
        <taxon>Sordariomycetes</taxon>
        <taxon>Hypocreomycetidae</taxon>
        <taxon>Microascales</taxon>
        <taxon>Microascaceae</taxon>
        <taxon>Parascedosporium</taxon>
    </lineage>
</organism>
<comment type="caution">
    <text evidence="3">The sequence shown here is derived from an EMBL/GenBank/DDBJ whole genome shotgun (WGS) entry which is preliminary data.</text>
</comment>
<proteinExistence type="predicted"/>
<dbReference type="OrthoDB" id="163438at2759"/>
<dbReference type="EMBL" id="CALLCH030000010">
    <property type="protein sequence ID" value="CAI4214252.1"/>
    <property type="molecule type" value="Genomic_DNA"/>
</dbReference>
<dbReference type="Pfam" id="PF24883">
    <property type="entry name" value="NPHP3_N"/>
    <property type="match status" value="1"/>
</dbReference>
<evidence type="ECO:0000313" key="3">
    <source>
        <dbReference type="EMBL" id="CAI4214252.1"/>
    </source>
</evidence>
<dbReference type="PANTHER" id="PTHR10039">
    <property type="entry name" value="AMELOGENIN"/>
    <property type="match status" value="1"/>
</dbReference>
<keyword evidence="1" id="KW-0677">Repeat</keyword>
<name>A0A9P1H1J6_9PEZI</name>
<feature type="domain" description="Nephrocystin 3-like N-terminal" evidence="2">
    <location>
        <begin position="83"/>
        <end position="187"/>
    </location>
</feature>
<dbReference type="AlphaFoldDB" id="A0A9P1H1J6"/>
<keyword evidence="4" id="KW-1185">Reference proteome</keyword>
<evidence type="ECO:0000313" key="4">
    <source>
        <dbReference type="Proteomes" id="UP000838763"/>
    </source>
</evidence>
<protein>
    <recommendedName>
        <fullName evidence="2">Nephrocystin 3-like N-terminal domain-containing protein</fullName>
    </recommendedName>
</protein>
<dbReference type="InterPro" id="IPR056884">
    <property type="entry name" value="NPHP3-like_N"/>
</dbReference>
<dbReference type="PANTHER" id="PTHR10039:SF14">
    <property type="entry name" value="NACHT DOMAIN-CONTAINING PROTEIN"/>
    <property type="match status" value="1"/>
</dbReference>
<sequence>MENSSRAHSGVRSTNAWNQTHISGNASVHQGDVFQVGSDLEKVCLSRLRVVDPRDHGAGIERKKGGLCEEAFKWILDTRVISTDKALNNATAVLRSLIWLFAVQQPDIMSPLLERYKVSGTELFTDGNSFDALSAIFQAMLKDSNMSPMYFAIDALDECDENQSDLIKIIATSLTISSKVKWLLASRPEVDVLAKLKTYDLPDLCIPKALVELDTESLQAPASAYIEHRLKKLKRSSNVGSTYTEAILETVLKEVRERAKDNFLWVSLVFDDLETMRGPYAINQVLGYPSGLSQLYDHRMDRIERKETGGRLVNRVTCISPVVS</sequence>
<accession>A0A9P1H1J6</accession>
<evidence type="ECO:0000259" key="2">
    <source>
        <dbReference type="Pfam" id="PF24883"/>
    </source>
</evidence>
<reference evidence="3" key="1">
    <citation type="submission" date="2022-11" db="EMBL/GenBank/DDBJ databases">
        <authorList>
            <person name="Scott C."/>
            <person name="Bruce N."/>
        </authorList>
    </citation>
    <scope>NUCLEOTIDE SEQUENCE</scope>
</reference>
<gene>
    <name evidence="3" type="ORF">PPNO1_LOCUS3983</name>
</gene>